<organism evidence="13 14">
    <name type="scientific">Cladobotryum mycophilum</name>
    <dbReference type="NCBI Taxonomy" id="491253"/>
    <lineage>
        <taxon>Eukaryota</taxon>
        <taxon>Fungi</taxon>
        <taxon>Dikarya</taxon>
        <taxon>Ascomycota</taxon>
        <taxon>Pezizomycotina</taxon>
        <taxon>Sordariomycetes</taxon>
        <taxon>Hypocreomycetidae</taxon>
        <taxon>Hypocreales</taxon>
        <taxon>Hypocreaceae</taxon>
        <taxon>Cladobotryum</taxon>
    </lineage>
</organism>
<dbReference type="InterPro" id="IPR018371">
    <property type="entry name" value="Chitin-binding_1_CS"/>
</dbReference>
<dbReference type="SMART" id="SM00270">
    <property type="entry name" value="ChtBD1"/>
    <property type="match status" value="2"/>
</dbReference>
<name>A0ABR0SIE6_9HYPO</name>
<evidence type="ECO:0000256" key="3">
    <source>
        <dbReference type="ARBA" id="ARBA00022723"/>
    </source>
</evidence>
<evidence type="ECO:0000259" key="12">
    <source>
        <dbReference type="PROSITE" id="PS51677"/>
    </source>
</evidence>
<dbReference type="PROSITE" id="PS00026">
    <property type="entry name" value="CHIT_BIND_I_1"/>
    <property type="match status" value="1"/>
</dbReference>
<evidence type="ECO:0000256" key="6">
    <source>
        <dbReference type="ARBA" id="ARBA00023277"/>
    </source>
</evidence>
<dbReference type="CDD" id="cd10951">
    <property type="entry name" value="CE4_ClCDA_like"/>
    <property type="match status" value="1"/>
</dbReference>
<feature type="disulfide bond" evidence="8">
    <location>
        <begin position="73"/>
        <end position="85"/>
    </location>
</feature>
<evidence type="ECO:0000256" key="4">
    <source>
        <dbReference type="ARBA" id="ARBA00022729"/>
    </source>
</evidence>
<keyword evidence="4 10" id="KW-0732">Signal</keyword>
<dbReference type="Pfam" id="PF01522">
    <property type="entry name" value="Polysacc_deac_1"/>
    <property type="match status" value="1"/>
</dbReference>
<gene>
    <name evidence="13" type="ORF">PT974_09819</name>
</gene>
<feature type="signal peptide" evidence="10">
    <location>
        <begin position="1"/>
        <end position="18"/>
    </location>
</feature>
<evidence type="ECO:0000256" key="2">
    <source>
        <dbReference type="ARBA" id="ARBA00022669"/>
    </source>
</evidence>
<evidence type="ECO:0000256" key="5">
    <source>
        <dbReference type="ARBA" id="ARBA00022801"/>
    </source>
</evidence>
<comment type="caution">
    <text evidence="8">Lacks conserved residue(s) required for the propagation of feature annotation.</text>
</comment>
<feature type="domain" description="Chitin-binding type-1" evidence="11">
    <location>
        <begin position="382"/>
        <end position="429"/>
    </location>
</feature>
<dbReference type="PROSITE" id="PS51677">
    <property type="entry name" value="NODB"/>
    <property type="match status" value="1"/>
</dbReference>
<evidence type="ECO:0000313" key="13">
    <source>
        <dbReference type="EMBL" id="KAK5991535.1"/>
    </source>
</evidence>
<dbReference type="InterPro" id="IPR036861">
    <property type="entry name" value="Endochitinase-like_sf"/>
</dbReference>
<dbReference type="InterPro" id="IPR011330">
    <property type="entry name" value="Glyco_hydro/deAcase_b/a-brl"/>
</dbReference>
<dbReference type="InterPro" id="IPR001002">
    <property type="entry name" value="Chitin-bd_1"/>
</dbReference>
<keyword evidence="8" id="KW-1015">Disulfide bond</keyword>
<dbReference type="InterPro" id="IPR002509">
    <property type="entry name" value="NODB_dom"/>
</dbReference>
<keyword evidence="3" id="KW-0479">Metal-binding</keyword>
<dbReference type="Proteomes" id="UP001338125">
    <property type="component" value="Unassembled WGS sequence"/>
</dbReference>
<dbReference type="EMBL" id="JAVFKD010000014">
    <property type="protein sequence ID" value="KAK5991535.1"/>
    <property type="molecule type" value="Genomic_DNA"/>
</dbReference>
<dbReference type="Gene3D" id="3.20.20.370">
    <property type="entry name" value="Glycoside hydrolase/deacetylase"/>
    <property type="match status" value="1"/>
</dbReference>
<keyword evidence="6" id="KW-0119">Carbohydrate metabolism</keyword>
<evidence type="ECO:0000313" key="14">
    <source>
        <dbReference type="Proteomes" id="UP001338125"/>
    </source>
</evidence>
<evidence type="ECO:0000256" key="9">
    <source>
        <dbReference type="SAM" id="MobiDB-lite"/>
    </source>
</evidence>
<feature type="region of interest" description="Disordered" evidence="9">
    <location>
        <begin position="348"/>
        <end position="382"/>
    </location>
</feature>
<feature type="chain" id="PRO_5045124115" evidence="10">
    <location>
        <begin position="19"/>
        <end position="431"/>
    </location>
</feature>
<comment type="caution">
    <text evidence="13">The sequence shown here is derived from an EMBL/GenBank/DDBJ whole genome shotgun (WGS) entry which is preliminary data.</text>
</comment>
<feature type="domain" description="Chitin-binding type-1" evidence="11">
    <location>
        <begin position="61"/>
        <end position="107"/>
    </location>
</feature>
<reference evidence="13 14" key="1">
    <citation type="submission" date="2024-01" db="EMBL/GenBank/DDBJ databases">
        <title>Complete genome of Cladobotryum mycophilum ATHUM6906.</title>
        <authorList>
            <person name="Christinaki A.C."/>
            <person name="Myridakis A.I."/>
            <person name="Kouvelis V.N."/>
        </authorList>
    </citation>
    <scope>NUCLEOTIDE SEQUENCE [LARGE SCALE GENOMIC DNA]</scope>
    <source>
        <strain evidence="13 14">ATHUM6906</strain>
    </source>
</reference>
<evidence type="ECO:0000256" key="10">
    <source>
        <dbReference type="SAM" id="SignalP"/>
    </source>
</evidence>
<dbReference type="SUPFAM" id="SSF57016">
    <property type="entry name" value="Plant lectins/antimicrobial peptides"/>
    <property type="match status" value="2"/>
</dbReference>
<evidence type="ECO:0000256" key="8">
    <source>
        <dbReference type="PROSITE-ProRule" id="PRU00261"/>
    </source>
</evidence>
<dbReference type="SUPFAM" id="SSF88713">
    <property type="entry name" value="Glycoside hydrolase/deacetylase"/>
    <property type="match status" value="1"/>
</dbReference>
<evidence type="ECO:0000256" key="1">
    <source>
        <dbReference type="ARBA" id="ARBA00001941"/>
    </source>
</evidence>
<dbReference type="PANTHER" id="PTHR46471:SF2">
    <property type="entry name" value="CHITIN DEACETYLASE-RELATED"/>
    <property type="match status" value="1"/>
</dbReference>
<keyword evidence="14" id="KW-1185">Reference proteome</keyword>
<protein>
    <submittedName>
        <fullName evidence="13">Chitin deacetylase</fullName>
    </submittedName>
</protein>
<keyword evidence="5" id="KW-0378">Hydrolase</keyword>
<dbReference type="PANTHER" id="PTHR46471">
    <property type="entry name" value="CHITIN DEACETYLASE"/>
    <property type="match status" value="1"/>
</dbReference>
<feature type="disulfide bond" evidence="8">
    <location>
        <begin position="64"/>
        <end position="79"/>
    </location>
</feature>
<keyword evidence="2 8" id="KW-0147">Chitin-binding</keyword>
<keyword evidence="7" id="KW-0170">Cobalt</keyword>
<comment type="cofactor">
    <cofactor evidence="1">
        <name>Co(2+)</name>
        <dbReference type="ChEBI" id="CHEBI:48828"/>
    </cofactor>
</comment>
<dbReference type="Pfam" id="PF00187">
    <property type="entry name" value="Chitin_bind_1"/>
    <property type="match status" value="2"/>
</dbReference>
<feature type="domain" description="NodB homology" evidence="12">
    <location>
        <begin position="140"/>
        <end position="335"/>
    </location>
</feature>
<feature type="disulfide bond" evidence="8">
    <location>
        <begin position="402"/>
        <end position="416"/>
    </location>
</feature>
<feature type="compositionally biased region" description="Low complexity" evidence="9">
    <location>
        <begin position="358"/>
        <end position="370"/>
    </location>
</feature>
<accession>A0ABR0SIE6</accession>
<feature type="disulfide bond" evidence="8">
    <location>
        <begin position="78"/>
        <end position="92"/>
    </location>
</feature>
<evidence type="ECO:0000256" key="7">
    <source>
        <dbReference type="ARBA" id="ARBA00023285"/>
    </source>
</evidence>
<proteinExistence type="predicted"/>
<sequence length="431" mass="47023">MHPTLVYATALCAVGVHAAGLPTLMTGRSIRDVTNIASLRYRTIGPAPAPVSFPQKRQRADGRCGKNFGGSSCYSDECCSAEGWCGQGYDYCSAPACQINYGPYCDANRRPSGGETENTPRTYKGSVPYGEGIYHCEKTGGIALTFDDGPFEYTGDLLDILGNYGAKATFFITGNNLGKGAINDPQYPWRNLVKRMINEGHQIASHTWAHQRLTELTQTQLRTQMIYNEIAIADIIGKFPTYMRPPYSASNDNTDSWLGDLGYHVTYFNLDTEGYLHDDASQIQVSKDIWDTNVEGQDPSDIHFLQIEHDTEYQTVYNLTEYILKSMKRNGLKTYTVGECLNDSPDNWYRTPSGGGKTSTSKRSTSTSTSANPGPSLPPTKDGRCGSSFGGATCAVEPGATCCSQYGWCGNTVDHCGTGCQQKYGTCGKSN</sequence>
<dbReference type="Gene3D" id="3.30.60.10">
    <property type="entry name" value="Endochitinase-like"/>
    <property type="match status" value="2"/>
</dbReference>
<dbReference type="CDD" id="cd00035">
    <property type="entry name" value="ChtBD1"/>
    <property type="match status" value="1"/>
</dbReference>
<evidence type="ECO:0000259" key="11">
    <source>
        <dbReference type="PROSITE" id="PS50941"/>
    </source>
</evidence>
<dbReference type="PROSITE" id="PS50941">
    <property type="entry name" value="CHIT_BIND_I_2"/>
    <property type="match status" value="2"/>
</dbReference>